<feature type="region of interest" description="Disordered" evidence="1">
    <location>
        <begin position="1"/>
        <end position="128"/>
    </location>
</feature>
<dbReference type="Proteomes" id="UP001153292">
    <property type="component" value="Chromosome 15"/>
</dbReference>
<dbReference type="EMBL" id="OU963908">
    <property type="protein sequence ID" value="CAH0399781.1"/>
    <property type="molecule type" value="Genomic_DNA"/>
</dbReference>
<feature type="compositionally biased region" description="Basic residues" evidence="1">
    <location>
        <begin position="28"/>
        <end position="42"/>
    </location>
</feature>
<name>A0ABN8AXP0_CHISP</name>
<organism evidence="2 3">
    <name type="scientific">Chilo suppressalis</name>
    <name type="common">Asiatic rice borer moth</name>
    <dbReference type="NCBI Taxonomy" id="168631"/>
    <lineage>
        <taxon>Eukaryota</taxon>
        <taxon>Metazoa</taxon>
        <taxon>Ecdysozoa</taxon>
        <taxon>Arthropoda</taxon>
        <taxon>Hexapoda</taxon>
        <taxon>Insecta</taxon>
        <taxon>Pterygota</taxon>
        <taxon>Neoptera</taxon>
        <taxon>Endopterygota</taxon>
        <taxon>Lepidoptera</taxon>
        <taxon>Glossata</taxon>
        <taxon>Ditrysia</taxon>
        <taxon>Pyraloidea</taxon>
        <taxon>Crambidae</taxon>
        <taxon>Crambinae</taxon>
        <taxon>Chilo</taxon>
    </lineage>
</organism>
<sequence>MHTTWFGLGTMPRQSRSRSNLSEEEKTKRRREQKKINIRRARAKIDEAALEERRKKDRERYKKKKEQGQIKNIKDCTPREQRKIRRIWREKAKKKREKEKEKTKALNFIEENTPPSSPSFSRVNVGRAVTTRNRRRIVAENSYQKKESKIAKYRMRHIKEKT</sequence>
<accession>A0ABN8AXP0</accession>
<feature type="compositionally biased region" description="Basic and acidic residues" evidence="1">
    <location>
        <begin position="43"/>
        <end position="81"/>
    </location>
</feature>
<gene>
    <name evidence="2" type="ORF">CHILSU_LOCUS2947</name>
</gene>
<evidence type="ECO:0000313" key="3">
    <source>
        <dbReference type="Proteomes" id="UP001153292"/>
    </source>
</evidence>
<evidence type="ECO:0000256" key="1">
    <source>
        <dbReference type="SAM" id="MobiDB-lite"/>
    </source>
</evidence>
<keyword evidence="3" id="KW-1185">Reference proteome</keyword>
<protein>
    <recommendedName>
        <fullName evidence="4">Coiled-coil domain-containing protein 86</fullName>
    </recommendedName>
</protein>
<feature type="compositionally biased region" description="Basic residues" evidence="1">
    <location>
        <begin position="82"/>
        <end position="97"/>
    </location>
</feature>
<proteinExistence type="predicted"/>
<evidence type="ECO:0000313" key="2">
    <source>
        <dbReference type="EMBL" id="CAH0399781.1"/>
    </source>
</evidence>
<evidence type="ECO:0008006" key="4">
    <source>
        <dbReference type="Google" id="ProtNLM"/>
    </source>
</evidence>
<reference evidence="2" key="1">
    <citation type="submission" date="2021-12" db="EMBL/GenBank/DDBJ databases">
        <authorList>
            <person name="King R."/>
        </authorList>
    </citation>
    <scope>NUCLEOTIDE SEQUENCE</scope>
</reference>